<dbReference type="Proteomes" id="UP001518976">
    <property type="component" value="Unassembled WGS sequence"/>
</dbReference>
<dbReference type="RefSeq" id="WP_209266707.1">
    <property type="nucleotide sequence ID" value="NZ_JAFFZN010000020.1"/>
</dbReference>
<reference evidence="2 3" key="1">
    <citation type="submission" date="2021-02" db="EMBL/GenBank/DDBJ databases">
        <title>Streptomyces spirodelae sp. nov., isolated from duckweed.</title>
        <authorList>
            <person name="Saimee Y."/>
            <person name="Duangmal K."/>
        </authorList>
    </citation>
    <scope>NUCLEOTIDE SEQUENCE [LARGE SCALE GENOMIC DNA]</scope>
    <source>
        <strain evidence="2 3">DW4-2</strain>
    </source>
</reference>
<protein>
    <recommendedName>
        <fullName evidence="4">Secreted protein</fullName>
    </recommendedName>
</protein>
<keyword evidence="3" id="KW-1185">Reference proteome</keyword>
<feature type="compositionally biased region" description="Acidic residues" evidence="1">
    <location>
        <begin position="118"/>
        <end position="127"/>
    </location>
</feature>
<organism evidence="2 3">
    <name type="scientific">Streptomyces spirodelae</name>
    <dbReference type="NCBI Taxonomy" id="2812904"/>
    <lineage>
        <taxon>Bacteria</taxon>
        <taxon>Bacillati</taxon>
        <taxon>Actinomycetota</taxon>
        <taxon>Actinomycetes</taxon>
        <taxon>Kitasatosporales</taxon>
        <taxon>Streptomycetaceae</taxon>
        <taxon>Streptomyces</taxon>
    </lineage>
</organism>
<evidence type="ECO:0000313" key="3">
    <source>
        <dbReference type="Proteomes" id="UP001518976"/>
    </source>
</evidence>
<name>A0ABS3WXU7_9ACTN</name>
<evidence type="ECO:0000256" key="1">
    <source>
        <dbReference type="SAM" id="MobiDB-lite"/>
    </source>
</evidence>
<gene>
    <name evidence="2" type="ORF">JW592_20875</name>
</gene>
<sequence>MALLTAAVAALATVLGYLANQYASRRAQRRDLFAEALAAVRAYQDLPYRVRWRARSDAETRAALGELTYTTLERMQNFRALLELESRTVAMAYTDLVRETRRLGGPFRQSAWRASPAESDEQFDQEDPGYRYENQPELDLCLMAMQRELRPYGPFLRGATRRRVLAQRRRREARSLAGQG</sequence>
<evidence type="ECO:0008006" key="4">
    <source>
        <dbReference type="Google" id="ProtNLM"/>
    </source>
</evidence>
<dbReference type="EMBL" id="JAFFZN010000020">
    <property type="protein sequence ID" value="MBO8187899.1"/>
    <property type="molecule type" value="Genomic_DNA"/>
</dbReference>
<evidence type="ECO:0000313" key="2">
    <source>
        <dbReference type="EMBL" id="MBO8187899.1"/>
    </source>
</evidence>
<feature type="region of interest" description="Disordered" evidence="1">
    <location>
        <begin position="108"/>
        <end position="130"/>
    </location>
</feature>
<accession>A0ABS3WXU7</accession>
<proteinExistence type="predicted"/>
<comment type="caution">
    <text evidence="2">The sequence shown here is derived from an EMBL/GenBank/DDBJ whole genome shotgun (WGS) entry which is preliminary data.</text>
</comment>